<accession>A0ABT9T4V3</accession>
<dbReference type="Proteomes" id="UP001237737">
    <property type="component" value="Unassembled WGS sequence"/>
</dbReference>
<evidence type="ECO:0008006" key="3">
    <source>
        <dbReference type="Google" id="ProtNLM"/>
    </source>
</evidence>
<protein>
    <recommendedName>
        <fullName evidence="3">DUF2188 domain-containing protein</fullName>
    </recommendedName>
</protein>
<sequence>MRYVRVYVMQPPQSGAEWAVRVDAEKPVRFAQERDALSYALRQARAHHAGGASVELRIEDDHGHWRSMAL</sequence>
<reference evidence="1 2" key="1">
    <citation type="submission" date="2023-07" db="EMBL/GenBank/DDBJ databases">
        <title>Sorghum-associated microbial communities from plants grown in Nebraska, USA.</title>
        <authorList>
            <person name="Schachtman D."/>
        </authorList>
    </citation>
    <scope>NUCLEOTIDE SEQUENCE [LARGE SCALE GENOMIC DNA]</scope>
    <source>
        <strain evidence="1 2">CC60</strain>
    </source>
</reference>
<dbReference type="EMBL" id="JAUSSK010000005">
    <property type="protein sequence ID" value="MDQ0011212.1"/>
    <property type="molecule type" value="Genomic_DNA"/>
</dbReference>
<evidence type="ECO:0000313" key="2">
    <source>
        <dbReference type="Proteomes" id="UP001237737"/>
    </source>
</evidence>
<gene>
    <name evidence="1" type="ORF">J2T07_003422</name>
</gene>
<comment type="caution">
    <text evidence="1">The sequence shown here is derived from an EMBL/GenBank/DDBJ whole genome shotgun (WGS) entry which is preliminary data.</text>
</comment>
<dbReference type="RefSeq" id="WP_306851503.1">
    <property type="nucleotide sequence ID" value="NZ_JAUSSK010000005.1"/>
</dbReference>
<name>A0ABT9T4V3_9GAMM</name>
<evidence type="ECO:0000313" key="1">
    <source>
        <dbReference type="EMBL" id="MDQ0011212.1"/>
    </source>
</evidence>
<keyword evidence="2" id="KW-1185">Reference proteome</keyword>
<proteinExistence type="predicted"/>
<organism evidence="1 2">
    <name type="scientific">Luteibacter jiangsuensis</name>
    <dbReference type="NCBI Taxonomy" id="637577"/>
    <lineage>
        <taxon>Bacteria</taxon>
        <taxon>Pseudomonadati</taxon>
        <taxon>Pseudomonadota</taxon>
        <taxon>Gammaproteobacteria</taxon>
        <taxon>Lysobacterales</taxon>
        <taxon>Rhodanobacteraceae</taxon>
        <taxon>Luteibacter</taxon>
    </lineage>
</organism>